<dbReference type="RefSeq" id="WP_338198635.1">
    <property type="nucleotide sequence ID" value="NZ_JAEKNR010000024.1"/>
</dbReference>
<dbReference type="AlphaFoldDB" id="A0A934JXL9"/>
<reference evidence="1" key="1">
    <citation type="submission" date="2020-10" db="EMBL/GenBank/DDBJ databases">
        <title>Ca. Dormibacterota MAGs.</title>
        <authorList>
            <person name="Montgomery K."/>
        </authorList>
    </citation>
    <scope>NUCLEOTIDE SEQUENCE [LARGE SCALE GENOMIC DNA]</scope>
    <source>
        <strain evidence="1">SC8812_S17_10</strain>
    </source>
</reference>
<keyword evidence="2" id="KW-1185">Reference proteome</keyword>
<evidence type="ECO:0000313" key="2">
    <source>
        <dbReference type="Proteomes" id="UP000612893"/>
    </source>
</evidence>
<proteinExistence type="predicted"/>
<sequence>MSSAMAEDTGGAGQALRWVQRSAGKQAYELRAGDEVTGSLVWQRGTLAVGKVGDRRWTIQREGFWHPRITVRVEESELNTVVLHQSWRGGGILELTSGRMVRFKAANVWRSQWDWQEAEGEALVRFRSRQGFNSGAELEIMPAAAGFPELSLLAVLGWYLILLGARDSAVGSSAAVIAATSSTSSS</sequence>
<protein>
    <submittedName>
        <fullName evidence="1">Uncharacterized protein</fullName>
    </submittedName>
</protein>
<comment type="caution">
    <text evidence="1">The sequence shown here is derived from an EMBL/GenBank/DDBJ whole genome shotgun (WGS) entry which is preliminary data.</text>
</comment>
<dbReference type="EMBL" id="JAEKNR010000024">
    <property type="protein sequence ID" value="MBJ7596802.1"/>
    <property type="molecule type" value="Genomic_DNA"/>
</dbReference>
<dbReference type="Proteomes" id="UP000612893">
    <property type="component" value="Unassembled WGS sequence"/>
</dbReference>
<accession>A0A934JXL9</accession>
<gene>
    <name evidence="1" type="ORF">JF922_01765</name>
</gene>
<evidence type="ECO:0000313" key="1">
    <source>
        <dbReference type="EMBL" id="MBJ7596802.1"/>
    </source>
</evidence>
<organism evidence="1 2">
    <name type="scientific">Candidatus Nephthysia bennettiae</name>
    <dbReference type="NCBI Taxonomy" id="3127016"/>
    <lineage>
        <taxon>Bacteria</taxon>
        <taxon>Bacillati</taxon>
        <taxon>Candidatus Dormiibacterota</taxon>
        <taxon>Candidatus Dormibacteria</taxon>
        <taxon>Candidatus Dormibacterales</taxon>
        <taxon>Candidatus Dormibacteraceae</taxon>
        <taxon>Candidatus Nephthysia</taxon>
    </lineage>
</organism>
<name>A0A934JXL9_9BACT</name>